<dbReference type="GO" id="GO:0005524">
    <property type="term" value="F:ATP binding"/>
    <property type="evidence" value="ECO:0007669"/>
    <property type="project" value="UniProtKB-UniRule"/>
</dbReference>
<evidence type="ECO:0000256" key="4">
    <source>
        <dbReference type="ARBA" id="ARBA00022741"/>
    </source>
</evidence>
<dbReference type="PRINTS" id="PR00990">
    <property type="entry name" value="RIBOKINASE"/>
</dbReference>
<feature type="domain" description="Carbohydrate kinase PfkB" evidence="15">
    <location>
        <begin position="2"/>
        <end position="291"/>
    </location>
</feature>
<evidence type="ECO:0000256" key="6">
    <source>
        <dbReference type="ARBA" id="ARBA00022840"/>
    </source>
</evidence>
<dbReference type="Gene3D" id="3.40.1190.20">
    <property type="match status" value="1"/>
</dbReference>
<reference evidence="17" key="1">
    <citation type="submission" date="2017-02" db="EMBL/GenBank/DDBJ databases">
        <title>Tessaracoccus aquaemaris sp. nov., isolated from the intestine of a Korean rockfish, Sebastes schlegelii, in a marine aquaculture pond.</title>
        <authorList>
            <person name="Tak E.J."/>
            <person name="Bae J.-W."/>
        </authorList>
    </citation>
    <scope>NUCLEOTIDE SEQUENCE [LARGE SCALE GENOMIC DNA]</scope>
    <source>
        <strain evidence="17">NSG39</strain>
    </source>
</reference>
<keyword evidence="4 14" id="KW-0547">Nucleotide-binding</keyword>
<keyword evidence="6 14" id="KW-0067">ATP-binding</keyword>
<dbReference type="EC" id="2.7.1.229" evidence="11 14"/>
<dbReference type="CDD" id="cd01174">
    <property type="entry name" value="ribokinase"/>
    <property type="match status" value="1"/>
</dbReference>
<dbReference type="OrthoDB" id="9775849at2"/>
<comment type="function">
    <text evidence="14">Catalyzes the ATP-dependent phosphorylation of 2-deoxy-D-ribose to 2-deoxy-D-ribose 5-phosphate (dRib-5P), allowing the use of deoxyribose as the sole carbon source.</text>
</comment>
<feature type="binding site" evidence="14">
    <location>
        <position position="287"/>
    </location>
    <ligand>
        <name>K(+)</name>
        <dbReference type="ChEBI" id="CHEBI:29103"/>
    </ligand>
</feature>
<evidence type="ECO:0000256" key="8">
    <source>
        <dbReference type="ARBA" id="ARBA00022958"/>
    </source>
</evidence>
<dbReference type="SUPFAM" id="SSF53613">
    <property type="entry name" value="Ribokinase-like"/>
    <property type="match status" value="1"/>
</dbReference>
<protein>
    <recommendedName>
        <fullName evidence="12 14">Deoxyribokinase</fullName>
        <shortName evidence="14">dRK</shortName>
        <ecNumber evidence="11 14">2.7.1.229</ecNumber>
    </recommendedName>
    <alternativeName>
        <fullName evidence="13 14">ATP:2-deoxy-D-ribose 5-phosphotransferase</fullName>
    </alternativeName>
</protein>
<feature type="binding site" evidence="14">
    <location>
        <position position="248"/>
    </location>
    <ligand>
        <name>K(+)</name>
        <dbReference type="ChEBI" id="CHEBI:29103"/>
    </ligand>
</feature>
<dbReference type="GO" id="GO:0004747">
    <property type="term" value="F:ribokinase activity"/>
    <property type="evidence" value="ECO:0007669"/>
    <property type="project" value="UniProtKB-UniRule"/>
</dbReference>
<feature type="binding site" evidence="14">
    <location>
        <position position="252"/>
    </location>
    <ligand>
        <name>substrate</name>
    </ligand>
</feature>
<feature type="binding site" evidence="14">
    <location>
        <position position="291"/>
    </location>
    <ligand>
        <name>K(+)</name>
        <dbReference type="ChEBI" id="CHEBI:29103"/>
    </ligand>
</feature>
<feature type="binding site" evidence="14">
    <location>
        <position position="285"/>
    </location>
    <ligand>
        <name>K(+)</name>
        <dbReference type="ChEBI" id="CHEBI:29103"/>
    </ligand>
</feature>
<proteinExistence type="inferred from homology"/>
<keyword evidence="7 14" id="KW-0460">Magnesium</keyword>
<feature type="site" description="Important for substrate specificity" evidence="14">
    <location>
        <position position="10"/>
    </location>
</feature>
<dbReference type="PANTHER" id="PTHR10584:SF166">
    <property type="entry name" value="RIBOKINASE"/>
    <property type="match status" value="1"/>
</dbReference>
<name>A0A1Q2CMC6_9ACTN</name>
<dbReference type="GO" id="GO:0019303">
    <property type="term" value="P:D-ribose catabolic process"/>
    <property type="evidence" value="ECO:0007669"/>
    <property type="project" value="UniProtKB-UniPathway"/>
</dbReference>
<dbReference type="EMBL" id="CP019606">
    <property type="protein sequence ID" value="AQP47257.1"/>
    <property type="molecule type" value="Genomic_DNA"/>
</dbReference>
<evidence type="ECO:0000256" key="3">
    <source>
        <dbReference type="ARBA" id="ARBA00022723"/>
    </source>
</evidence>
<dbReference type="GO" id="GO:0046872">
    <property type="term" value="F:metal ion binding"/>
    <property type="evidence" value="ECO:0007669"/>
    <property type="project" value="UniProtKB-KW"/>
</dbReference>
<evidence type="ECO:0000313" key="17">
    <source>
        <dbReference type="Proteomes" id="UP000188145"/>
    </source>
</evidence>
<dbReference type="AlphaFoldDB" id="A0A1Q2CMC6"/>
<keyword evidence="5 14" id="KW-0418">Kinase</keyword>
<dbReference type="InterPro" id="IPR011611">
    <property type="entry name" value="PfkB_dom"/>
</dbReference>
<keyword evidence="17" id="KW-1185">Reference proteome</keyword>
<dbReference type="NCBIfam" id="TIGR02152">
    <property type="entry name" value="D_ribokin_bact"/>
    <property type="match status" value="1"/>
</dbReference>
<comment type="similarity">
    <text evidence="14">Belongs to the carbohydrate kinase PfkB family. Deoxyribokinase subfamily.</text>
</comment>
<dbReference type="InterPro" id="IPR011877">
    <property type="entry name" value="Ribokinase"/>
</dbReference>
<evidence type="ECO:0000256" key="2">
    <source>
        <dbReference type="ARBA" id="ARBA00022679"/>
    </source>
</evidence>
<evidence type="ECO:0000259" key="15">
    <source>
        <dbReference type="Pfam" id="PF00294"/>
    </source>
</evidence>
<dbReference type="PANTHER" id="PTHR10584">
    <property type="entry name" value="SUGAR KINASE"/>
    <property type="match status" value="1"/>
</dbReference>
<keyword evidence="9 14" id="KW-0119">Carbohydrate metabolism</keyword>
<sequence length="304" mass="31738">MDIAVIGSNMVDLISYITRMPAEGETIEAPDFALGCGGKGANQAVAAARLGSEVLMVTRVGDDLFAANTVANFEANGIDTTFVLPTVGTSGVAPIFVDEQSRNSIIIVKGANASLTPADLEAAEAEIARCRLIVVQLEIPIETVHAAIDLAVRLDVPILLNPAPATHGLDYARVAQCEYFVPNETELATLTGMPAGTTNEITAAAAALIEKGCRNVIVTLGSRGVLWVSTDGEVLIPQDNPVEAVDTTGAGDAFIGCFAHEVTHGSTVHDALVAANAYAANSVTKRGTQTSYASREDFTAWRRA</sequence>
<evidence type="ECO:0000256" key="12">
    <source>
        <dbReference type="ARBA" id="ARBA00071515"/>
    </source>
</evidence>
<dbReference type="InterPro" id="IPR002139">
    <property type="entry name" value="Ribo/fructo_kinase"/>
</dbReference>
<evidence type="ECO:0000256" key="10">
    <source>
        <dbReference type="ARBA" id="ARBA00051363"/>
    </source>
</evidence>
<dbReference type="RefSeq" id="WP_077685586.1">
    <property type="nucleotide sequence ID" value="NZ_CP019606.1"/>
</dbReference>
<dbReference type="FunFam" id="3.40.1190.20:FF:000010">
    <property type="entry name" value="Ribokinase"/>
    <property type="match status" value="1"/>
</dbReference>
<evidence type="ECO:0000256" key="13">
    <source>
        <dbReference type="ARBA" id="ARBA00081655"/>
    </source>
</evidence>
<dbReference type="Pfam" id="PF00294">
    <property type="entry name" value="PfkB"/>
    <property type="match status" value="1"/>
</dbReference>
<dbReference type="STRING" id="1332264.BW730_06830"/>
<dbReference type="KEGG" id="tes:BW730_06830"/>
<comment type="subcellular location">
    <subcellularLocation>
        <location evidence="14">Cytoplasm</location>
    </subcellularLocation>
</comment>
<dbReference type="GO" id="GO:0005829">
    <property type="term" value="C:cytosol"/>
    <property type="evidence" value="ECO:0007669"/>
    <property type="project" value="TreeGrafter"/>
</dbReference>
<feature type="binding site" evidence="14">
    <location>
        <position position="246"/>
    </location>
    <ligand>
        <name>K(+)</name>
        <dbReference type="ChEBI" id="CHEBI:29103"/>
    </ligand>
</feature>
<dbReference type="UniPathway" id="UPA00916">
    <property type="reaction ID" value="UER00889"/>
</dbReference>
<dbReference type="HAMAP" id="MF_01987">
    <property type="entry name" value="Ribokinase"/>
    <property type="match status" value="1"/>
</dbReference>
<evidence type="ECO:0000256" key="7">
    <source>
        <dbReference type="ARBA" id="ARBA00022842"/>
    </source>
</evidence>
<evidence type="ECO:0000256" key="9">
    <source>
        <dbReference type="ARBA" id="ARBA00023277"/>
    </source>
</evidence>
<evidence type="ECO:0000313" key="16">
    <source>
        <dbReference type="EMBL" id="AQP47257.1"/>
    </source>
</evidence>
<feature type="binding site" evidence="14">
    <location>
        <position position="183"/>
    </location>
    <ligand>
        <name>ATP</name>
        <dbReference type="ChEBI" id="CHEBI:30616"/>
    </ligand>
</feature>
<feature type="binding site" evidence="14">
    <location>
        <begin position="251"/>
        <end position="252"/>
    </location>
    <ligand>
        <name>ATP</name>
        <dbReference type="ChEBI" id="CHEBI:30616"/>
    </ligand>
</feature>
<gene>
    <name evidence="14" type="primary">deoK</name>
    <name evidence="16" type="ORF">BW730_06830</name>
</gene>
<feature type="binding site" evidence="14">
    <location>
        <begin position="10"/>
        <end position="12"/>
    </location>
    <ligand>
        <name>substrate</name>
    </ligand>
</feature>
<dbReference type="InterPro" id="IPR029056">
    <property type="entry name" value="Ribokinase-like"/>
</dbReference>
<comment type="subunit">
    <text evidence="14">Homodimer.</text>
</comment>
<accession>A0A1Q2CMC6</accession>
<feature type="binding site" evidence="14">
    <location>
        <position position="282"/>
    </location>
    <ligand>
        <name>K(+)</name>
        <dbReference type="ChEBI" id="CHEBI:29103"/>
    </ligand>
</feature>
<feature type="binding site" evidence="14">
    <location>
        <begin position="38"/>
        <end position="42"/>
    </location>
    <ligand>
        <name>substrate</name>
    </ligand>
</feature>
<feature type="active site" description="Proton acceptor" evidence="14">
    <location>
        <position position="252"/>
    </location>
</feature>
<keyword evidence="8 14" id="KW-0630">Potassium</keyword>
<comment type="cofactor">
    <cofactor evidence="14">
        <name>Mg(2+)</name>
        <dbReference type="ChEBI" id="CHEBI:18420"/>
    </cofactor>
</comment>
<organism evidence="16 17">
    <name type="scientific">Tessaracoccus aquimaris</name>
    <dbReference type="NCBI Taxonomy" id="1332264"/>
    <lineage>
        <taxon>Bacteria</taxon>
        <taxon>Bacillati</taxon>
        <taxon>Actinomycetota</taxon>
        <taxon>Actinomycetes</taxon>
        <taxon>Propionibacteriales</taxon>
        <taxon>Propionibacteriaceae</taxon>
        <taxon>Tessaracoccus</taxon>
    </lineage>
</organism>
<evidence type="ECO:0000256" key="5">
    <source>
        <dbReference type="ARBA" id="ARBA00022777"/>
    </source>
</evidence>
<evidence type="ECO:0000256" key="11">
    <source>
        <dbReference type="ARBA" id="ARBA00066926"/>
    </source>
</evidence>
<evidence type="ECO:0000256" key="1">
    <source>
        <dbReference type="ARBA" id="ARBA00022490"/>
    </source>
</evidence>
<keyword evidence="3 14" id="KW-0479">Metal-binding</keyword>
<keyword evidence="2 14" id="KW-0808">Transferase</keyword>
<dbReference type="Proteomes" id="UP000188145">
    <property type="component" value="Chromosome"/>
</dbReference>
<feature type="binding site" evidence="14">
    <location>
        <position position="276"/>
    </location>
    <ligand>
        <name>ATP</name>
        <dbReference type="ChEBI" id="CHEBI:30616"/>
    </ligand>
</feature>
<evidence type="ECO:0000256" key="14">
    <source>
        <dbReference type="HAMAP-Rule" id="MF_01987"/>
    </source>
</evidence>
<comment type="catalytic activity">
    <reaction evidence="10">
        <text>2-deoxy-D-ribose + ATP = 2-deoxy-D-ribose 5-phosphate + ADP + H(+)</text>
        <dbReference type="Rhea" id="RHEA:30871"/>
        <dbReference type="ChEBI" id="CHEBI:15378"/>
        <dbReference type="ChEBI" id="CHEBI:30616"/>
        <dbReference type="ChEBI" id="CHEBI:62877"/>
        <dbReference type="ChEBI" id="CHEBI:90761"/>
        <dbReference type="ChEBI" id="CHEBI:456216"/>
        <dbReference type="EC" id="2.7.1.229"/>
    </reaction>
    <physiologicalReaction direction="left-to-right" evidence="10">
        <dbReference type="Rhea" id="RHEA:30872"/>
    </physiologicalReaction>
</comment>
<feature type="binding site" evidence="14">
    <location>
        <begin position="219"/>
        <end position="224"/>
    </location>
    <ligand>
        <name>ATP</name>
        <dbReference type="ChEBI" id="CHEBI:30616"/>
    </ligand>
</feature>
<keyword evidence="1 14" id="KW-0963">Cytoplasm</keyword>
<feature type="binding site" evidence="14">
    <location>
        <position position="138"/>
    </location>
    <ligand>
        <name>substrate</name>
    </ligand>
</feature>